<feature type="domain" description="Peptidoglycan binding-like" evidence="3">
    <location>
        <begin position="140"/>
        <end position="194"/>
    </location>
</feature>
<dbReference type="InterPro" id="IPR022385">
    <property type="entry name" value="Rhs_assc_core"/>
</dbReference>
<evidence type="ECO:0000256" key="1">
    <source>
        <dbReference type="ARBA" id="ARBA00022737"/>
    </source>
</evidence>
<feature type="domain" description="Teneurin-like YD-shell" evidence="4">
    <location>
        <begin position="3"/>
        <end position="102"/>
    </location>
</feature>
<keyword evidence="1" id="KW-0677">Repeat</keyword>
<evidence type="ECO:0000313" key="6">
    <source>
        <dbReference type="Proteomes" id="UP001208567"/>
    </source>
</evidence>
<evidence type="ECO:0000259" key="3">
    <source>
        <dbReference type="Pfam" id="PF01471"/>
    </source>
</evidence>
<sequence>MYDGRGSVAQLTNSLGQVKDKYSYDPFGNINHGGPLGNSEAHFQSFFGFNGEEYNNISGLQYLRARYYEADTGRFLTRDSYLGSLTEPLSLNRYAYTNNNPVMNIDPSGHRRLSVTGEEEYDLAANPSSYGTLRNGSRYGDVSTLQQLLKNAGFNPGTIDGIFGNNTEKAVRAYQASKGLAVDGIVGNQTWGSLLSGGTSSSSSSSSSSLPSEILRKGSSDPLVKKLQQGLINLGYDLGSYGADGAFGNKTEQAVISFQRDHGLLVDGVVGSQTWGALLGVASPADMGRRDRCSSADYIDSEGTSKQGTTLSPETIKAWDDMNEALNEEGTISNRILNGTFFHIALRYHEFFKNMVLIGMGDNSHEGVVYVTEDQVKLAEAGADISTGELEGMFIGAGINGVIGLKRLMEGEIYFGSQPVAASGMRVISEGGSKATFKNGDLFETAIIGKSGVEIGTLADTIVEGDTLILKDISIYSNVGDIKNAVGAKDFVQMKNQIAQLAKEQGFKTLKILGERVMNSTSANPGHGIDITIDLTKLK</sequence>
<dbReference type="PANTHER" id="PTHR32305">
    <property type="match status" value="1"/>
</dbReference>
<name>A0ABQ5N762_9CLOT</name>
<dbReference type="Proteomes" id="UP001208567">
    <property type="component" value="Unassembled WGS sequence"/>
</dbReference>
<dbReference type="InterPro" id="IPR036365">
    <property type="entry name" value="PGBD-like_sf"/>
</dbReference>
<dbReference type="Gene3D" id="1.10.101.10">
    <property type="entry name" value="PGBD-like superfamily/PGBD"/>
    <property type="match status" value="2"/>
</dbReference>
<evidence type="ECO:0000259" key="4">
    <source>
        <dbReference type="Pfam" id="PF25023"/>
    </source>
</evidence>
<feature type="region of interest" description="Disordered" evidence="2">
    <location>
        <begin position="196"/>
        <end position="215"/>
    </location>
</feature>
<accession>A0ABQ5N762</accession>
<dbReference type="Pfam" id="PF01471">
    <property type="entry name" value="PG_binding_1"/>
    <property type="match status" value="2"/>
</dbReference>
<comment type="caution">
    <text evidence="5">The sequence shown here is derived from an EMBL/GenBank/DDBJ whole genome shotgun (WGS) entry which is preliminary data.</text>
</comment>
<proteinExistence type="predicted"/>
<dbReference type="RefSeq" id="WP_264850242.1">
    <property type="nucleotide sequence ID" value="NZ_BRXR01000001.1"/>
</dbReference>
<organism evidence="5 6">
    <name type="scientific">Clostridium omnivorum</name>
    <dbReference type="NCBI Taxonomy" id="1604902"/>
    <lineage>
        <taxon>Bacteria</taxon>
        <taxon>Bacillati</taxon>
        <taxon>Bacillota</taxon>
        <taxon>Clostridia</taxon>
        <taxon>Eubacteriales</taxon>
        <taxon>Clostridiaceae</taxon>
        <taxon>Clostridium</taxon>
    </lineage>
</organism>
<dbReference type="InterPro" id="IPR002477">
    <property type="entry name" value="Peptidoglycan-bd-like"/>
</dbReference>
<dbReference type="EMBL" id="BRXR01000001">
    <property type="protein sequence ID" value="GLC30966.1"/>
    <property type="molecule type" value="Genomic_DNA"/>
</dbReference>
<protein>
    <recommendedName>
        <fullName evidence="7">Peptidoglycan-binding protein</fullName>
    </recommendedName>
</protein>
<dbReference type="NCBIfam" id="TIGR03696">
    <property type="entry name" value="Rhs_assc_core"/>
    <property type="match status" value="1"/>
</dbReference>
<reference evidence="5 6" key="1">
    <citation type="journal article" date="2024" name="Int. J. Syst. Evol. Microbiol.">
        <title>Clostridium omnivorum sp. nov., isolated from anoxic soil under the treatment of reductive soil disinfestation.</title>
        <authorList>
            <person name="Ueki A."/>
            <person name="Tonouchi A."/>
            <person name="Kaku N."/>
            <person name="Honma S."/>
            <person name="Ueki K."/>
        </authorList>
    </citation>
    <scope>NUCLEOTIDE SEQUENCE [LARGE SCALE GENOMIC DNA]</scope>
    <source>
        <strain evidence="5 6">E14</strain>
    </source>
</reference>
<feature type="compositionally biased region" description="Low complexity" evidence="2">
    <location>
        <begin position="196"/>
        <end position="212"/>
    </location>
</feature>
<keyword evidence="6" id="KW-1185">Reference proteome</keyword>
<dbReference type="InterPro" id="IPR050708">
    <property type="entry name" value="T6SS_VgrG/RHS"/>
</dbReference>
<dbReference type="PANTHER" id="PTHR32305:SF15">
    <property type="entry name" value="PROTEIN RHSA-RELATED"/>
    <property type="match status" value="1"/>
</dbReference>
<dbReference type="Pfam" id="PF25023">
    <property type="entry name" value="TEN_YD-shell"/>
    <property type="match status" value="1"/>
</dbReference>
<dbReference type="InterPro" id="IPR036366">
    <property type="entry name" value="PGBDSf"/>
</dbReference>
<dbReference type="InterPro" id="IPR056823">
    <property type="entry name" value="TEN-like_YD-shell"/>
</dbReference>
<evidence type="ECO:0000256" key="2">
    <source>
        <dbReference type="SAM" id="MobiDB-lite"/>
    </source>
</evidence>
<feature type="domain" description="Peptidoglycan binding-like" evidence="3">
    <location>
        <begin position="221"/>
        <end position="278"/>
    </location>
</feature>
<dbReference type="Gene3D" id="2.180.10.10">
    <property type="entry name" value="RHS repeat-associated core"/>
    <property type="match status" value="1"/>
</dbReference>
<evidence type="ECO:0008006" key="7">
    <source>
        <dbReference type="Google" id="ProtNLM"/>
    </source>
</evidence>
<dbReference type="SUPFAM" id="SSF47090">
    <property type="entry name" value="PGBD-like"/>
    <property type="match status" value="2"/>
</dbReference>
<gene>
    <name evidence="5" type="ORF">bsdE14_23760</name>
</gene>
<evidence type="ECO:0000313" key="5">
    <source>
        <dbReference type="EMBL" id="GLC30966.1"/>
    </source>
</evidence>